<sequence length="126" mass="14085">TLILKPGIYFHDGYELNATAVKWNVDRWRYFTNSSGTLPISTPEAGPSSLYFFPDGTPIIDSCTVNNIYNLTISLTQPFGPFIEFLCLEANSIISPFSHSQTDYIDIFTCPKLSIEFGLKTGFSIL</sequence>
<dbReference type="SUPFAM" id="SSF53850">
    <property type="entry name" value="Periplasmic binding protein-like II"/>
    <property type="match status" value="1"/>
</dbReference>
<dbReference type="Pfam" id="PF00496">
    <property type="entry name" value="SBP_bac_5"/>
    <property type="match status" value="1"/>
</dbReference>
<dbReference type="InterPro" id="IPR000914">
    <property type="entry name" value="SBP_5_dom"/>
</dbReference>
<organism evidence="2">
    <name type="scientific">marine sediment metagenome</name>
    <dbReference type="NCBI Taxonomy" id="412755"/>
    <lineage>
        <taxon>unclassified sequences</taxon>
        <taxon>metagenomes</taxon>
        <taxon>ecological metagenomes</taxon>
    </lineage>
</organism>
<reference evidence="2" key="1">
    <citation type="journal article" date="2014" name="Front. Microbiol.">
        <title>High frequency of phylogenetically diverse reductive dehalogenase-homologous genes in deep subseafloor sedimentary metagenomes.</title>
        <authorList>
            <person name="Kawai M."/>
            <person name="Futagami T."/>
            <person name="Toyoda A."/>
            <person name="Takaki Y."/>
            <person name="Nishi S."/>
            <person name="Hori S."/>
            <person name="Arai W."/>
            <person name="Tsubouchi T."/>
            <person name="Morono Y."/>
            <person name="Uchiyama I."/>
            <person name="Ito T."/>
            <person name="Fujiyama A."/>
            <person name="Inagaki F."/>
            <person name="Takami H."/>
        </authorList>
    </citation>
    <scope>NUCLEOTIDE SEQUENCE</scope>
    <source>
        <strain evidence="2">Expedition CK06-06</strain>
    </source>
</reference>
<gene>
    <name evidence="2" type="ORF">S03H2_19035</name>
</gene>
<evidence type="ECO:0000259" key="1">
    <source>
        <dbReference type="Pfam" id="PF00496"/>
    </source>
</evidence>
<dbReference type="Gene3D" id="3.40.190.10">
    <property type="entry name" value="Periplasmic binding protein-like II"/>
    <property type="match status" value="1"/>
</dbReference>
<feature type="domain" description="Solute-binding protein family 5" evidence="1">
    <location>
        <begin position="1"/>
        <end position="87"/>
    </location>
</feature>
<accession>X1GE87</accession>
<dbReference type="EMBL" id="BARU01009915">
    <property type="protein sequence ID" value="GAH43125.1"/>
    <property type="molecule type" value="Genomic_DNA"/>
</dbReference>
<protein>
    <recommendedName>
        <fullName evidence="1">Solute-binding protein family 5 domain-containing protein</fullName>
    </recommendedName>
</protein>
<name>X1GE87_9ZZZZ</name>
<feature type="non-terminal residue" evidence="2">
    <location>
        <position position="1"/>
    </location>
</feature>
<proteinExistence type="predicted"/>
<evidence type="ECO:0000313" key="2">
    <source>
        <dbReference type="EMBL" id="GAH43125.1"/>
    </source>
</evidence>
<dbReference type="AlphaFoldDB" id="X1GE87"/>
<comment type="caution">
    <text evidence="2">The sequence shown here is derived from an EMBL/GenBank/DDBJ whole genome shotgun (WGS) entry which is preliminary data.</text>
</comment>